<dbReference type="EMBL" id="CP040330">
    <property type="protein sequence ID" value="QCS41608.1"/>
    <property type="molecule type" value="Genomic_DNA"/>
</dbReference>
<organism evidence="2 3">
    <name type="scientific">Natrinema versiforme</name>
    <dbReference type="NCBI Taxonomy" id="88724"/>
    <lineage>
        <taxon>Archaea</taxon>
        <taxon>Methanobacteriati</taxon>
        <taxon>Methanobacteriota</taxon>
        <taxon>Stenosarchaea group</taxon>
        <taxon>Halobacteria</taxon>
        <taxon>Halobacteriales</taxon>
        <taxon>Natrialbaceae</taxon>
        <taxon>Natrinema</taxon>
    </lineage>
</organism>
<name>A0A4V1FZA7_9EURY</name>
<dbReference type="KEGG" id="nvr:FEJ81_04290"/>
<feature type="transmembrane region" description="Helical" evidence="1">
    <location>
        <begin position="12"/>
        <end position="30"/>
    </location>
</feature>
<gene>
    <name evidence="2" type="ORF">FEJ81_04290</name>
</gene>
<dbReference type="Pfam" id="PF23954">
    <property type="entry name" value="DUF7283"/>
    <property type="match status" value="1"/>
</dbReference>
<reference evidence="3" key="1">
    <citation type="submission" date="2019-05" db="EMBL/GenBank/DDBJ databases">
        <title>Genome sequence and methylation pattern of the halophilic Archaeon Natrinema versiforme BOL5-4.</title>
        <authorList>
            <person name="DasSarma P."/>
            <person name="Anton B.P."/>
            <person name="DasSarma S.L."/>
            <person name="Martinez F.L."/>
            <person name="Guzman D."/>
            <person name="Roberts R.J."/>
            <person name="DasSarma S."/>
        </authorList>
    </citation>
    <scope>NUCLEOTIDE SEQUENCE [LARGE SCALE GENOMIC DNA]</scope>
    <source>
        <strain evidence="3">BOL5-4</strain>
    </source>
</reference>
<accession>A0A4V1FZA7</accession>
<dbReference type="GeneID" id="40264464"/>
<dbReference type="InterPro" id="IPR055707">
    <property type="entry name" value="DUF7283"/>
</dbReference>
<evidence type="ECO:0000256" key="1">
    <source>
        <dbReference type="SAM" id="Phobius"/>
    </source>
</evidence>
<proteinExistence type="predicted"/>
<dbReference type="OrthoDB" id="157493at2157"/>
<sequence>MDLETPVDGWYVWLAVSIVSVAVAGIAVGLPNGPPPDANRAVNAIEETAGSTAQASSTYDHDATEIKFDGRTVAMRNEHGTARASLTYGRVVPVMGHERLENLSEGRAFEDEYATELDRADTNAFDVFLEDVDDAYADNTGEWRTADDRIRTRTVSTTPVPTVSVAVEFERVAGDQTHDARFAYEANTDATVQILATGEKDLGRIEKSVDASPTAETARLDSDDLTDHNSLYFPIDVRIRVGGEEVCAETISADQGIDAPKGLRAEPDSEPVSVCESGGAAIDTPAETPGYVRHNAATETFDVTLVDV</sequence>
<dbReference type="AlphaFoldDB" id="A0A4V1FZA7"/>
<protein>
    <submittedName>
        <fullName evidence="2">Uncharacterized protein</fullName>
    </submittedName>
</protein>
<dbReference type="RefSeq" id="WP_138244115.1">
    <property type="nucleotide sequence ID" value="NZ_CP040330.1"/>
</dbReference>
<dbReference type="Proteomes" id="UP000302218">
    <property type="component" value="Chromosome"/>
</dbReference>
<evidence type="ECO:0000313" key="2">
    <source>
        <dbReference type="EMBL" id="QCS41608.1"/>
    </source>
</evidence>
<keyword evidence="1" id="KW-0812">Transmembrane</keyword>
<evidence type="ECO:0000313" key="3">
    <source>
        <dbReference type="Proteomes" id="UP000302218"/>
    </source>
</evidence>
<keyword evidence="1" id="KW-1133">Transmembrane helix</keyword>
<keyword evidence="1" id="KW-0472">Membrane</keyword>